<accession>A0A2T7PG28</accession>
<feature type="compositionally biased region" description="Basic and acidic residues" evidence="1">
    <location>
        <begin position="642"/>
        <end position="651"/>
    </location>
</feature>
<dbReference type="EMBL" id="PZQS01000004">
    <property type="protein sequence ID" value="PVD32382.1"/>
    <property type="molecule type" value="Genomic_DNA"/>
</dbReference>
<keyword evidence="2" id="KW-0812">Transmembrane</keyword>
<feature type="compositionally biased region" description="Polar residues" evidence="1">
    <location>
        <begin position="559"/>
        <end position="588"/>
    </location>
</feature>
<proteinExistence type="predicted"/>
<evidence type="ECO:0008006" key="5">
    <source>
        <dbReference type="Google" id="ProtNLM"/>
    </source>
</evidence>
<keyword evidence="2" id="KW-1133">Transmembrane helix</keyword>
<feature type="compositionally biased region" description="Basic and acidic residues" evidence="1">
    <location>
        <begin position="203"/>
        <end position="219"/>
    </location>
</feature>
<dbReference type="Proteomes" id="UP000245119">
    <property type="component" value="Linkage Group LG4"/>
</dbReference>
<reference evidence="3 4" key="1">
    <citation type="submission" date="2018-04" db="EMBL/GenBank/DDBJ databases">
        <title>The genome of golden apple snail Pomacea canaliculata provides insight into stress tolerance and invasive adaptation.</title>
        <authorList>
            <person name="Liu C."/>
            <person name="Liu B."/>
            <person name="Ren Y."/>
            <person name="Zhang Y."/>
            <person name="Wang H."/>
            <person name="Li S."/>
            <person name="Jiang F."/>
            <person name="Yin L."/>
            <person name="Zhang G."/>
            <person name="Qian W."/>
            <person name="Fan W."/>
        </authorList>
    </citation>
    <scope>NUCLEOTIDE SEQUENCE [LARGE SCALE GENOMIC DNA]</scope>
    <source>
        <strain evidence="3">SZHN2017</strain>
        <tissue evidence="3">Muscle</tissue>
    </source>
</reference>
<evidence type="ECO:0000256" key="2">
    <source>
        <dbReference type="SAM" id="Phobius"/>
    </source>
</evidence>
<name>A0A2T7PG28_POMCA</name>
<feature type="compositionally biased region" description="Low complexity" evidence="1">
    <location>
        <begin position="678"/>
        <end position="689"/>
    </location>
</feature>
<evidence type="ECO:0000313" key="4">
    <source>
        <dbReference type="Proteomes" id="UP000245119"/>
    </source>
</evidence>
<feature type="transmembrane region" description="Helical" evidence="2">
    <location>
        <begin position="99"/>
        <end position="117"/>
    </location>
</feature>
<feature type="region of interest" description="Disordered" evidence="1">
    <location>
        <begin position="635"/>
        <end position="719"/>
    </location>
</feature>
<comment type="caution">
    <text evidence="3">The sequence shown here is derived from an EMBL/GenBank/DDBJ whole genome shotgun (WGS) entry which is preliminary data.</text>
</comment>
<keyword evidence="4" id="KW-1185">Reference proteome</keyword>
<organism evidence="3 4">
    <name type="scientific">Pomacea canaliculata</name>
    <name type="common">Golden apple snail</name>
    <dbReference type="NCBI Taxonomy" id="400727"/>
    <lineage>
        <taxon>Eukaryota</taxon>
        <taxon>Metazoa</taxon>
        <taxon>Spiralia</taxon>
        <taxon>Lophotrochozoa</taxon>
        <taxon>Mollusca</taxon>
        <taxon>Gastropoda</taxon>
        <taxon>Caenogastropoda</taxon>
        <taxon>Architaenioglossa</taxon>
        <taxon>Ampullarioidea</taxon>
        <taxon>Ampullariidae</taxon>
        <taxon>Pomacea</taxon>
    </lineage>
</organism>
<evidence type="ECO:0000256" key="1">
    <source>
        <dbReference type="SAM" id="MobiDB-lite"/>
    </source>
</evidence>
<protein>
    <recommendedName>
        <fullName evidence="5">CUB domain-containing protein</fullName>
    </recommendedName>
</protein>
<dbReference type="AlphaFoldDB" id="A0A2T7PG28"/>
<gene>
    <name evidence="3" type="ORF">C0Q70_07816</name>
</gene>
<feature type="region of interest" description="Disordered" evidence="1">
    <location>
        <begin position="416"/>
        <end position="467"/>
    </location>
</feature>
<feature type="compositionally biased region" description="Low complexity" evidence="1">
    <location>
        <begin position="652"/>
        <end position="662"/>
    </location>
</feature>
<sequence>MAIIESLDGHEHLQVQVNNSDLPPRYPNGSCSEERLMLYEIMPNNRKIIELCGNETTTIKTNNKIMLRFYSTEINTKYSGFIIYVFAEKKFMEKMTMGIYFLFMAVAFIALIILFAHQMRTSKLKKSDIWNVLHILPMAARGRPLVKSGSDYAFQDDLKVRPLEPGTGSFRRAMRKTFLDHDADWRIIQPVRNAEDELCHLEDSTGQEDGHKPQQEIRYRHPQPVTDDDDDDDELPDILLADDKRTKGAMLHIIGAKVKQEEIEEIINKLAPSKQLYYRFLLEERQHEQHLPPDFSVKPIYVADGIISGSAQAEIIKALKQKKKKDKEEDEDEAPWLRSRDLAQKIMSSHRCSYEKKQALNCPCIQGTTKQRYSSNTSLPAESSTQELAHAFSVDIRCISDERSLRPYWADPARNLLEEPPPPSTPLLPPVKQSSEKAKPHASPVQKKGRKKTTVAQKPVSPAKKTYIVPSKMKPVVSPAKSKPVQTLPAVKTNRVLPKPSAAVRTDLALKRPSPPVNVVGDKAKASRAVKPATPAAKSQLATKSPSTDKTKAAAKGLLSTQEPPNTDTSQNCAELLTSPQSSPTSGSHWPHLAQDPVGVSLAVSPSQAYGAIAALGDVLKEPAAIEVGESVSPLATCSQEDSPHLHETRASSHSRSHSPSSDRQAALGRMQITLEESSSLTYVSSGSSRFSPLGGTRELDQSLSSAGGVGHSAESSAT</sequence>
<feature type="region of interest" description="Disordered" evidence="1">
    <location>
        <begin position="203"/>
        <end position="233"/>
    </location>
</feature>
<keyword evidence="2" id="KW-0472">Membrane</keyword>
<feature type="compositionally biased region" description="Pro residues" evidence="1">
    <location>
        <begin position="419"/>
        <end position="429"/>
    </location>
</feature>
<feature type="region of interest" description="Disordered" evidence="1">
    <location>
        <begin position="498"/>
        <end position="594"/>
    </location>
</feature>
<evidence type="ECO:0000313" key="3">
    <source>
        <dbReference type="EMBL" id="PVD32382.1"/>
    </source>
</evidence>